<evidence type="ECO:0000313" key="4">
    <source>
        <dbReference type="Proteomes" id="UP001046870"/>
    </source>
</evidence>
<dbReference type="EMBL" id="JAFDVH010000023">
    <property type="protein sequence ID" value="KAG7455855.1"/>
    <property type="molecule type" value="Genomic_DNA"/>
</dbReference>
<reference evidence="3" key="1">
    <citation type="submission" date="2021-01" db="EMBL/GenBank/DDBJ databases">
        <authorList>
            <person name="Zahm M."/>
            <person name="Roques C."/>
            <person name="Cabau C."/>
            <person name="Klopp C."/>
            <person name="Donnadieu C."/>
            <person name="Jouanno E."/>
            <person name="Lampietro C."/>
            <person name="Louis A."/>
            <person name="Herpin A."/>
            <person name="Echchiki A."/>
            <person name="Berthelot C."/>
            <person name="Parey E."/>
            <person name="Roest-Crollius H."/>
            <person name="Braasch I."/>
            <person name="Postlethwait J."/>
            <person name="Bobe J."/>
            <person name="Montfort J."/>
            <person name="Bouchez O."/>
            <person name="Begum T."/>
            <person name="Mejri S."/>
            <person name="Adams A."/>
            <person name="Chen W.-J."/>
            <person name="Guiguen Y."/>
        </authorList>
    </citation>
    <scope>NUCLEOTIDE SEQUENCE</scope>
    <source>
        <strain evidence="3">YG-15Mar2019-1</strain>
        <tissue evidence="3">Brain</tissue>
    </source>
</reference>
<dbReference type="OrthoDB" id="8939645at2759"/>
<feature type="region of interest" description="Disordered" evidence="1">
    <location>
        <begin position="70"/>
        <end position="89"/>
    </location>
</feature>
<evidence type="ECO:0000256" key="2">
    <source>
        <dbReference type="SAM" id="SignalP"/>
    </source>
</evidence>
<evidence type="ECO:0000256" key="1">
    <source>
        <dbReference type="SAM" id="MobiDB-lite"/>
    </source>
</evidence>
<comment type="caution">
    <text evidence="3">The sequence shown here is derived from an EMBL/GenBank/DDBJ whole genome shotgun (WGS) entry which is preliminary data.</text>
</comment>
<name>A0A9D3SUB4_MEGAT</name>
<keyword evidence="2" id="KW-0732">Signal</keyword>
<protein>
    <submittedName>
        <fullName evidence="3">Uncharacterized protein</fullName>
    </submittedName>
</protein>
<sequence length="189" mass="20372">MRLALSLVLFLLGCAYGLPVPFKTTGDSTRRNKLHVLKDAKNNITEASDSQLPWNITQINITLPVPTPLEPPLHWNATESNSSTPAPIPLEPDQSWNDMGNSSTYVPLEPDQSWNDTGSNGSFLLSGPHGARLLHDHQVLPQLLSSVSMIAPPPCPLPTCVLTQLGSKLQFGDEIAGTLTGDPHGIGKR</sequence>
<evidence type="ECO:0000313" key="3">
    <source>
        <dbReference type="EMBL" id="KAG7455855.1"/>
    </source>
</evidence>
<feature type="signal peptide" evidence="2">
    <location>
        <begin position="1"/>
        <end position="17"/>
    </location>
</feature>
<accession>A0A9D3SUB4</accession>
<dbReference type="Proteomes" id="UP001046870">
    <property type="component" value="Chromosome 23"/>
</dbReference>
<feature type="chain" id="PRO_5039654632" evidence="2">
    <location>
        <begin position="18"/>
        <end position="189"/>
    </location>
</feature>
<proteinExistence type="predicted"/>
<organism evidence="3 4">
    <name type="scientific">Megalops atlanticus</name>
    <name type="common">Tarpon</name>
    <name type="synonym">Clupea gigantea</name>
    <dbReference type="NCBI Taxonomy" id="7932"/>
    <lineage>
        <taxon>Eukaryota</taxon>
        <taxon>Metazoa</taxon>
        <taxon>Chordata</taxon>
        <taxon>Craniata</taxon>
        <taxon>Vertebrata</taxon>
        <taxon>Euteleostomi</taxon>
        <taxon>Actinopterygii</taxon>
        <taxon>Neopterygii</taxon>
        <taxon>Teleostei</taxon>
        <taxon>Elopiformes</taxon>
        <taxon>Megalopidae</taxon>
        <taxon>Megalops</taxon>
    </lineage>
</organism>
<keyword evidence="4" id="KW-1185">Reference proteome</keyword>
<gene>
    <name evidence="3" type="ORF">MATL_G00245430</name>
</gene>
<dbReference type="AlphaFoldDB" id="A0A9D3SUB4"/>